<gene>
    <name evidence="1" type="ORF">Sgleb_22840</name>
</gene>
<proteinExistence type="predicted"/>
<organism evidence="1 2">
    <name type="scientific">Streptomyces glebosus</name>
    <dbReference type="NCBI Taxonomy" id="249580"/>
    <lineage>
        <taxon>Bacteria</taxon>
        <taxon>Bacillati</taxon>
        <taxon>Actinomycetota</taxon>
        <taxon>Actinomycetes</taxon>
        <taxon>Kitasatosporales</taxon>
        <taxon>Streptomycetaceae</taxon>
        <taxon>Streptomyces</taxon>
    </lineage>
</organism>
<sequence>MAVAAAFPQVRKLAQAVNECDANSLPRQSGTRGIAVAPCARTGLRATRPPHPPEAAR</sequence>
<evidence type="ECO:0000313" key="2">
    <source>
        <dbReference type="Proteomes" id="UP000430079"/>
    </source>
</evidence>
<protein>
    <submittedName>
        <fullName evidence="1">Uncharacterized protein</fullName>
    </submittedName>
</protein>
<dbReference type="AlphaFoldDB" id="A0A640SSB0"/>
<dbReference type="EMBL" id="BLIO01000001">
    <property type="protein sequence ID" value="GFE14237.1"/>
    <property type="molecule type" value="Genomic_DNA"/>
</dbReference>
<accession>A0A640SSB0</accession>
<name>A0A640SSB0_9ACTN</name>
<comment type="caution">
    <text evidence="1">The sequence shown here is derived from an EMBL/GenBank/DDBJ whole genome shotgun (WGS) entry which is preliminary data.</text>
</comment>
<keyword evidence="2" id="KW-1185">Reference proteome</keyword>
<reference evidence="1 2" key="1">
    <citation type="submission" date="2019-12" db="EMBL/GenBank/DDBJ databases">
        <title>Whole genome shotgun sequence of Streptomyces hygroscopicus subsp. glebosus NBRC 13786.</title>
        <authorList>
            <person name="Ichikawa N."/>
            <person name="Kimura A."/>
            <person name="Kitahashi Y."/>
            <person name="Komaki H."/>
            <person name="Tamura T."/>
        </authorList>
    </citation>
    <scope>NUCLEOTIDE SEQUENCE [LARGE SCALE GENOMIC DNA]</scope>
    <source>
        <strain evidence="1 2">NBRC 13786</strain>
    </source>
</reference>
<dbReference type="Proteomes" id="UP000430079">
    <property type="component" value="Unassembled WGS sequence"/>
</dbReference>
<evidence type="ECO:0000313" key="1">
    <source>
        <dbReference type="EMBL" id="GFE14237.1"/>
    </source>
</evidence>